<sequence length="167" mass="19223">MPALFVLGRRWHIAADDLPLPSLMGALWHIGIVVVISVDLSFVVEQLNTTCPYRRRHVAYLSSHLICFFVNSILYTWTFFESFQGSMFQVHRRRRVAPLVLAVVVFYCLTISSNIYGTHLLYLQSNGPRCQALSGRLHLNHSALLEAVSFRVLLLLGPLRRSRWRWA</sequence>
<keyword evidence="1" id="KW-0472">Membrane</keyword>
<dbReference type="EMBL" id="BNCQ01000008">
    <property type="protein sequence ID" value="GIM00607.1"/>
    <property type="molecule type" value="Genomic_DNA"/>
</dbReference>
<organism evidence="2 4">
    <name type="scientific">Volvox reticuliferus</name>
    <dbReference type="NCBI Taxonomy" id="1737510"/>
    <lineage>
        <taxon>Eukaryota</taxon>
        <taxon>Viridiplantae</taxon>
        <taxon>Chlorophyta</taxon>
        <taxon>core chlorophytes</taxon>
        <taxon>Chlorophyceae</taxon>
        <taxon>CS clade</taxon>
        <taxon>Chlamydomonadales</taxon>
        <taxon>Volvocaceae</taxon>
        <taxon>Volvox</taxon>
    </lineage>
</organism>
<keyword evidence="4" id="KW-1185">Reference proteome</keyword>
<feature type="transmembrane region" description="Helical" evidence="1">
    <location>
        <begin position="58"/>
        <end position="78"/>
    </location>
</feature>
<proteinExistence type="predicted"/>
<gene>
    <name evidence="2" type="ORF">Vretifemale_5611</name>
    <name evidence="3" type="ORF">Vretimale_5586</name>
</gene>
<keyword evidence="1" id="KW-0812">Transmembrane</keyword>
<feature type="transmembrane region" description="Helical" evidence="1">
    <location>
        <begin position="20"/>
        <end position="38"/>
    </location>
</feature>
<protein>
    <submittedName>
        <fullName evidence="2">Uncharacterized protein</fullName>
    </submittedName>
</protein>
<dbReference type="OrthoDB" id="438440at2759"/>
<dbReference type="EMBL" id="BNCP01000008">
    <property type="protein sequence ID" value="GIL75888.1"/>
    <property type="molecule type" value="Genomic_DNA"/>
</dbReference>
<evidence type="ECO:0000313" key="2">
    <source>
        <dbReference type="EMBL" id="GIL75888.1"/>
    </source>
</evidence>
<comment type="caution">
    <text evidence="2">The sequence shown here is derived from an EMBL/GenBank/DDBJ whole genome shotgun (WGS) entry which is preliminary data.</text>
</comment>
<feature type="transmembrane region" description="Helical" evidence="1">
    <location>
        <begin position="99"/>
        <end position="122"/>
    </location>
</feature>
<keyword evidence="1" id="KW-1133">Transmembrane helix</keyword>
<reference evidence="2" key="1">
    <citation type="journal article" date="2021" name="Proc. Natl. Acad. Sci. U.S.A.">
        <title>Three genomes in the algal genus Volvox reveal the fate of a haploid sex-determining region after a transition to homothallism.</title>
        <authorList>
            <person name="Yamamoto K."/>
            <person name="Hamaji T."/>
            <person name="Kawai-Toyooka H."/>
            <person name="Matsuzaki R."/>
            <person name="Takahashi F."/>
            <person name="Nishimura Y."/>
            <person name="Kawachi M."/>
            <person name="Noguchi H."/>
            <person name="Minakuchi Y."/>
            <person name="Umen J.G."/>
            <person name="Toyoda A."/>
            <person name="Nozaki H."/>
        </authorList>
    </citation>
    <scope>NUCLEOTIDE SEQUENCE</scope>
    <source>
        <strain evidence="3">NIES-3785</strain>
        <strain evidence="2">NIES-3786</strain>
    </source>
</reference>
<evidence type="ECO:0000313" key="4">
    <source>
        <dbReference type="Proteomes" id="UP000747110"/>
    </source>
</evidence>
<dbReference type="AlphaFoldDB" id="A0A8J4FKI6"/>
<evidence type="ECO:0000313" key="3">
    <source>
        <dbReference type="EMBL" id="GIM00607.1"/>
    </source>
</evidence>
<dbReference type="Proteomes" id="UP000722791">
    <property type="component" value="Unassembled WGS sequence"/>
</dbReference>
<name>A0A8J4FKI6_9CHLO</name>
<evidence type="ECO:0000256" key="1">
    <source>
        <dbReference type="SAM" id="Phobius"/>
    </source>
</evidence>
<accession>A0A8J4FKI6</accession>
<dbReference type="Proteomes" id="UP000747110">
    <property type="component" value="Unassembled WGS sequence"/>
</dbReference>